<feature type="chain" id="PRO_5020625382" evidence="1">
    <location>
        <begin position="23"/>
        <end position="198"/>
    </location>
</feature>
<dbReference type="AlphaFoldDB" id="A0A4Q1D1N8"/>
<comment type="caution">
    <text evidence="2">The sequence shown here is derived from an EMBL/GenBank/DDBJ whole genome shotgun (WGS) entry which is preliminary data.</text>
</comment>
<dbReference type="EMBL" id="SDHZ01000003">
    <property type="protein sequence ID" value="RXK81775.1"/>
    <property type="molecule type" value="Genomic_DNA"/>
</dbReference>
<keyword evidence="1" id="KW-0732">Signal</keyword>
<protein>
    <submittedName>
        <fullName evidence="2">Uncharacterized protein</fullName>
    </submittedName>
</protein>
<keyword evidence="3" id="KW-1185">Reference proteome</keyword>
<sequence>MMKMVRMLVPACMGISLIVAMACNSPAKQPGTVPVYHNDSVKFYPAQQFLRSQIAAISTTPYYIYKITEHDGRRDSIALNRQEFLAETAIFTSFSFEDSTVKKYYKETVFADQSINSITMDYTTRNAALPVQSAVVLLDPESQKVKRIMMDISEAAGDSVVTHKLVWKTNESCTIVTLVERKGASVSSQSARIVWNGN</sequence>
<gene>
    <name evidence="2" type="ORF">ESB13_18460</name>
</gene>
<proteinExistence type="predicted"/>
<dbReference type="PROSITE" id="PS51257">
    <property type="entry name" value="PROKAR_LIPOPROTEIN"/>
    <property type="match status" value="1"/>
</dbReference>
<feature type="signal peptide" evidence="1">
    <location>
        <begin position="1"/>
        <end position="22"/>
    </location>
</feature>
<dbReference type="RefSeq" id="WP_129005172.1">
    <property type="nucleotide sequence ID" value="NZ_SDHZ01000003.1"/>
</dbReference>
<evidence type="ECO:0000256" key="1">
    <source>
        <dbReference type="SAM" id="SignalP"/>
    </source>
</evidence>
<dbReference type="Proteomes" id="UP000290545">
    <property type="component" value="Unassembled WGS sequence"/>
</dbReference>
<reference evidence="2 3" key="1">
    <citation type="submission" date="2019-01" db="EMBL/GenBank/DDBJ databases">
        <title>Filimonas sp. strain TTM-71.</title>
        <authorList>
            <person name="Chen W.-M."/>
        </authorList>
    </citation>
    <scope>NUCLEOTIDE SEQUENCE [LARGE SCALE GENOMIC DNA]</scope>
    <source>
        <strain evidence="2 3">TTM-71</strain>
    </source>
</reference>
<evidence type="ECO:0000313" key="2">
    <source>
        <dbReference type="EMBL" id="RXK81775.1"/>
    </source>
</evidence>
<name>A0A4Q1D1N8_9BACT</name>
<evidence type="ECO:0000313" key="3">
    <source>
        <dbReference type="Proteomes" id="UP000290545"/>
    </source>
</evidence>
<organism evidence="2 3">
    <name type="scientific">Filimonas effusa</name>
    <dbReference type="NCBI Taxonomy" id="2508721"/>
    <lineage>
        <taxon>Bacteria</taxon>
        <taxon>Pseudomonadati</taxon>
        <taxon>Bacteroidota</taxon>
        <taxon>Chitinophagia</taxon>
        <taxon>Chitinophagales</taxon>
        <taxon>Chitinophagaceae</taxon>
        <taxon>Filimonas</taxon>
    </lineage>
</organism>
<accession>A0A4Q1D1N8</accession>
<dbReference type="OrthoDB" id="666712at2"/>